<organism evidence="5 6">
    <name type="scientific">Petrolisthes manimaculis</name>
    <dbReference type="NCBI Taxonomy" id="1843537"/>
    <lineage>
        <taxon>Eukaryota</taxon>
        <taxon>Metazoa</taxon>
        <taxon>Ecdysozoa</taxon>
        <taxon>Arthropoda</taxon>
        <taxon>Crustacea</taxon>
        <taxon>Multicrustacea</taxon>
        <taxon>Malacostraca</taxon>
        <taxon>Eumalacostraca</taxon>
        <taxon>Eucarida</taxon>
        <taxon>Decapoda</taxon>
        <taxon>Pleocyemata</taxon>
        <taxon>Anomura</taxon>
        <taxon>Galatheoidea</taxon>
        <taxon>Porcellanidae</taxon>
        <taxon>Petrolisthes</taxon>
    </lineage>
</organism>
<evidence type="ECO:0000313" key="6">
    <source>
        <dbReference type="Proteomes" id="UP001292094"/>
    </source>
</evidence>
<dbReference type="Gene3D" id="3.40.1390.30">
    <property type="entry name" value="NIF3 (NGG1p interacting factor 3)-like"/>
    <property type="match status" value="2"/>
</dbReference>
<comment type="similarity">
    <text evidence="1 3">Belongs to the GTP cyclohydrolase I type 2/NIF3 family.</text>
</comment>
<dbReference type="PIRSF" id="PIRSF037490">
    <property type="entry name" value="UCP037490_NIF3_euk"/>
    <property type="match status" value="1"/>
</dbReference>
<protein>
    <recommendedName>
        <fullName evidence="2 3">NIF3-like protein 1</fullName>
    </recommendedName>
</protein>
<evidence type="ECO:0000313" key="5">
    <source>
        <dbReference type="EMBL" id="KAK4293727.1"/>
    </source>
</evidence>
<sequence length="364" mass="39773">MNICLLHQPLKRCLSARFYSMELNAVVKKLEELAPVSLAESWDNVGLLVEPYTKKELRAILLTNDLTEEVVEEAEHRGAGLILSYHPPIFRPLKRITTSSWKGKIVARCLEQGIAIYSPHTACDALKGGVNDWLIKAFDCNNVTPLQQSTKAPLYTHQVTMHLSSDDEALTLGNKLKRELDPSVSLIIIGGSQVVVQCKERILPDIFTQAHTSSCDVATQLSISKLESYPAVGYGMGRKGKLATSITMQEAVSKVKAHLGLPHIRVALAKGSNMFSQVKSVCVCAGSGASVLRGAKADLWLTGEMSHHEVLDATQAGHTVILTDHSNSERGYLANTFRPLLSALLDNNVEVLVSAKDRDPLEVM</sequence>
<evidence type="ECO:0000256" key="2">
    <source>
        <dbReference type="ARBA" id="ARBA00019069"/>
    </source>
</evidence>
<dbReference type="NCBIfam" id="TIGR00486">
    <property type="entry name" value="YbgI_SA1388"/>
    <property type="match status" value="1"/>
</dbReference>
<dbReference type="GO" id="GO:0005739">
    <property type="term" value="C:mitochondrion"/>
    <property type="evidence" value="ECO:0007669"/>
    <property type="project" value="TreeGrafter"/>
</dbReference>
<dbReference type="FunFam" id="3.40.1390.30:FF:000001">
    <property type="entry name" value="GTP cyclohydrolase 1 type 2"/>
    <property type="match status" value="1"/>
</dbReference>
<dbReference type="PANTHER" id="PTHR13799:SF13">
    <property type="entry name" value="NIF3-LIKE PROTEIN 1"/>
    <property type="match status" value="1"/>
</dbReference>
<feature type="binding site" evidence="4">
    <location>
        <position position="329"/>
    </location>
    <ligand>
        <name>a divalent metal cation</name>
        <dbReference type="ChEBI" id="CHEBI:60240"/>
        <label>1</label>
    </ligand>
</feature>
<dbReference type="GO" id="GO:0046872">
    <property type="term" value="F:metal ion binding"/>
    <property type="evidence" value="ECO:0007669"/>
    <property type="project" value="UniProtKB-KW"/>
</dbReference>
<dbReference type="PANTHER" id="PTHR13799">
    <property type="entry name" value="NGG1 INTERACTING FACTOR 3"/>
    <property type="match status" value="1"/>
</dbReference>
<feature type="binding site" evidence="4">
    <location>
        <position position="325"/>
    </location>
    <ligand>
        <name>a divalent metal cation</name>
        <dbReference type="ChEBI" id="CHEBI:60240"/>
        <label>1</label>
    </ligand>
</feature>
<feature type="binding site" evidence="4">
    <location>
        <position position="124"/>
    </location>
    <ligand>
        <name>a divalent metal cation</name>
        <dbReference type="ChEBI" id="CHEBI:60240"/>
        <label>1</label>
    </ligand>
</feature>
<comment type="caution">
    <text evidence="5">The sequence shown here is derived from an EMBL/GenBank/DDBJ whole genome shotgun (WGS) entry which is preliminary data.</text>
</comment>
<evidence type="ECO:0000256" key="4">
    <source>
        <dbReference type="PIRSR" id="PIRSR602678-1"/>
    </source>
</evidence>
<proteinExistence type="inferred from homology"/>
<gene>
    <name evidence="5" type="ORF">Pmani_033600</name>
</gene>
<dbReference type="AlphaFoldDB" id="A0AAE1NQY2"/>
<dbReference type="SUPFAM" id="SSF102705">
    <property type="entry name" value="NIF3 (NGG1p interacting factor 3)-like"/>
    <property type="match status" value="1"/>
</dbReference>
<evidence type="ECO:0000256" key="3">
    <source>
        <dbReference type="PIRNR" id="PIRNR037490"/>
    </source>
</evidence>
<dbReference type="Proteomes" id="UP001292094">
    <property type="component" value="Unassembled WGS sequence"/>
</dbReference>
<feature type="binding site" evidence="4">
    <location>
        <position position="86"/>
    </location>
    <ligand>
        <name>a divalent metal cation</name>
        <dbReference type="ChEBI" id="CHEBI:60240"/>
        <label>1</label>
    </ligand>
</feature>
<evidence type="ECO:0000256" key="1">
    <source>
        <dbReference type="ARBA" id="ARBA00006964"/>
    </source>
</evidence>
<accession>A0AAE1NQY2</accession>
<dbReference type="Pfam" id="PF01784">
    <property type="entry name" value="DUF34_NIF3"/>
    <property type="match status" value="1"/>
</dbReference>
<dbReference type="InterPro" id="IPR036069">
    <property type="entry name" value="DUF34/NIF3_sf"/>
</dbReference>
<name>A0AAE1NQY2_9EUCA</name>
<keyword evidence="4" id="KW-0479">Metal-binding</keyword>
<keyword evidence="6" id="KW-1185">Reference proteome</keyword>
<dbReference type="InterPro" id="IPR017222">
    <property type="entry name" value="DUF34/NIF3_animal"/>
</dbReference>
<dbReference type="InterPro" id="IPR002678">
    <property type="entry name" value="DUF34/NIF3"/>
</dbReference>
<reference evidence="5" key="1">
    <citation type="submission" date="2023-11" db="EMBL/GenBank/DDBJ databases">
        <title>Genome assemblies of two species of porcelain crab, Petrolisthes cinctipes and Petrolisthes manimaculis (Anomura: Porcellanidae).</title>
        <authorList>
            <person name="Angst P."/>
        </authorList>
    </citation>
    <scope>NUCLEOTIDE SEQUENCE</scope>
    <source>
        <strain evidence="5">PB745_02</strain>
        <tissue evidence="5">Gill</tissue>
    </source>
</reference>
<dbReference type="EMBL" id="JAWZYT010004472">
    <property type="protein sequence ID" value="KAK4293727.1"/>
    <property type="molecule type" value="Genomic_DNA"/>
</dbReference>